<feature type="region of interest" description="Disordered" evidence="1">
    <location>
        <begin position="122"/>
        <end position="170"/>
    </location>
</feature>
<proteinExistence type="predicted"/>
<evidence type="ECO:0000313" key="3">
    <source>
        <dbReference type="Proteomes" id="UP001066276"/>
    </source>
</evidence>
<comment type="caution">
    <text evidence="2">The sequence shown here is derived from an EMBL/GenBank/DDBJ whole genome shotgun (WGS) entry which is preliminary data.</text>
</comment>
<evidence type="ECO:0000256" key="1">
    <source>
        <dbReference type="SAM" id="MobiDB-lite"/>
    </source>
</evidence>
<keyword evidence="3" id="KW-1185">Reference proteome</keyword>
<sequence length="235" mass="25839">MQPPITPFLLIHDPNCTSPELFAEVRCLVGVLGPGTLLWGGNFNMVLDPTVDCDSTTRPLHPGAASVLRLLMINNRLIDLWRVALVRGHPDVTEEQAVVYTGRRYIIAPSLLLKQDAGTRKAKSWTSPRSGATSPCKESKKAVKRKADGVKPRTPQESAPSTSKKLRPTDGSSFSPFHGFNYCRHFCTCGPIYICLKLQMVPCNPDSYPRKVPNRHKGFTTEGARVPGSKIAAFL</sequence>
<feature type="compositionally biased region" description="Basic and acidic residues" evidence="1">
    <location>
        <begin position="137"/>
        <end position="151"/>
    </location>
</feature>
<dbReference type="Proteomes" id="UP001066276">
    <property type="component" value="Chromosome 10"/>
</dbReference>
<accession>A0AAV7M554</accession>
<dbReference type="AlphaFoldDB" id="A0AAV7M554"/>
<protein>
    <submittedName>
        <fullName evidence="2">Uncharacterized protein</fullName>
    </submittedName>
</protein>
<name>A0AAV7M554_PLEWA</name>
<gene>
    <name evidence="2" type="ORF">NDU88_004018</name>
</gene>
<reference evidence="2" key="1">
    <citation type="journal article" date="2022" name="bioRxiv">
        <title>Sequencing and chromosome-scale assembly of the giantPleurodeles waltlgenome.</title>
        <authorList>
            <person name="Brown T."/>
            <person name="Elewa A."/>
            <person name="Iarovenko S."/>
            <person name="Subramanian E."/>
            <person name="Araus A.J."/>
            <person name="Petzold A."/>
            <person name="Susuki M."/>
            <person name="Suzuki K.-i.T."/>
            <person name="Hayashi T."/>
            <person name="Toyoda A."/>
            <person name="Oliveira C."/>
            <person name="Osipova E."/>
            <person name="Leigh N.D."/>
            <person name="Simon A."/>
            <person name="Yun M.H."/>
        </authorList>
    </citation>
    <scope>NUCLEOTIDE SEQUENCE</scope>
    <source>
        <strain evidence="2">20211129_DDA</strain>
        <tissue evidence="2">Liver</tissue>
    </source>
</reference>
<organism evidence="2 3">
    <name type="scientific">Pleurodeles waltl</name>
    <name type="common">Iberian ribbed newt</name>
    <dbReference type="NCBI Taxonomy" id="8319"/>
    <lineage>
        <taxon>Eukaryota</taxon>
        <taxon>Metazoa</taxon>
        <taxon>Chordata</taxon>
        <taxon>Craniata</taxon>
        <taxon>Vertebrata</taxon>
        <taxon>Euteleostomi</taxon>
        <taxon>Amphibia</taxon>
        <taxon>Batrachia</taxon>
        <taxon>Caudata</taxon>
        <taxon>Salamandroidea</taxon>
        <taxon>Salamandridae</taxon>
        <taxon>Pleurodelinae</taxon>
        <taxon>Pleurodeles</taxon>
    </lineage>
</organism>
<dbReference type="EMBL" id="JANPWB010000014">
    <property type="protein sequence ID" value="KAJ1098911.1"/>
    <property type="molecule type" value="Genomic_DNA"/>
</dbReference>
<feature type="compositionally biased region" description="Polar residues" evidence="1">
    <location>
        <begin position="124"/>
        <end position="133"/>
    </location>
</feature>
<evidence type="ECO:0000313" key="2">
    <source>
        <dbReference type="EMBL" id="KAJ1098911.1"/>
    </source>
</evidence>